<dbReference type="InterPro" id="IPR011083">
    <property type="entry name" value="Phage_tail_collar_dom"/>
</dbReference>
<keyword evidence="3" id="KW-1185">Reference proteome</keyword>
<comment type="caution">
    <text evidence="2">The sequence shown here is derived from an EMBL/GenBank/DDBJ whole genome shotgun (WGS) entry which is preliminary data.</text>
</comment>
<gene>
    <name evidence="2" type="ORF">GCM10011611_36020</name>
</gene>
<dbReference type="Proteomes" id="UP000646365">
    <property type="component" value="Unassembled WGS sequence"/>
</dbReference>
<dbReference type="Gene3D" id="3.90.1340.10">
    <property type="entry name" value="Phage tail collar domain"/>
    <property type="match status" value="1"/>
</dbReference>
<dbReference type="InterPro" id="IPR037053">
    <property type="entry name" value="Phage_tail_collar_dom_sf"/>
</dbReference>
<evidence type="ECO:0000313" key="3">
    <source>
        <dbReference type="Proteomes" id="UP000646365"/>
    </source>
</evidence>
<dbReference type="EMBL" id="BMJQ01000009">
    <property type="protein sequence ID" value="GGF26775.1"/>
    <property type="molecule type" value="Genomic_DNA"/>
</dbReference>
<feature type="domain" description="Phage tail collar" evidence="1">
    <location>
        <begin position="7"/>
        <end position="62"/>
    </location>
</feature>
<evidence type="ECO:0000259" key="1">
    <source>
        <dbReference type="Pfam" id="PF07484"/>
    </source>
</evidence>
<proteinExistence type="predicted"/>
<reference evidence="2" key="2">
    <citation type="submission" date="2020-09" db="EMBL/GenBank/DDBJ databases">
        <authorList>
            <person name="Sun Q."/>
            <person name="Zhou Y."/>
        </authorList>
    </citation>
    <scope>NUCLEOTIDE SEQUENCE</scope>
    <source>
        <strain evidence="2">CGMCC 1.15725</strain>
    </source>
</reference>
<dbReference type="RefSeq" id="WP_189048244.1">
    <property type="nucleotide sequence ID" value="NZ_BMJQ01000009.1"/>
</dbReference>
<protein>
    <submittedName>
        <fullName evidence="2">Tail Collar domain-containing protein</fullName>
    </submittedName>
</protein>
<dbReference type="Pfam" id="PF07484">
    <property type="entry name" value="Collar"/>
    <property type="match status" value="1"/>
</dbReference>
<sequence>MAEPFLGEMIMFAGNFAPRGYALCNGQILSINQNTALFSLLGTTYGGNGVTTFALPNMQSRITVGAGQGPGLSPYNLGGIAGEEAHTLQLTEMPTHTHNVMAVANGTANGTNVPSTGVLLGTGTAVETNSPAEPVYSTNAPSVAMGPLGTGGGGQPHENRMPFLAVTWCIAITGVFPTRN</sequence>
<accession>A0A8J3E4F1</accession>
<reference evidence="2" key="1">
    <citation type="journal article" date="2014" name="Int. J. Syst. Evol. Microbiol.">
        <title>Complete genome sequence of Corynebacterium casei LMG S-19264T (=DSM 44701T), isolated from a smear-ripened cheese.</title>
        <authorList>
            <consortium name="US DOE Joint Genome Institute (JGI-PGF)"/>
            <person name="Walter F."/>
            <person name="Albersmeier A."/>
            <person name="Kalinowski J."/>
            <person name="Ruckert C."/>
        </authorList>
    </citation>
    <scope>NUCLEOTIDE SEQUENCE</scope>
    <source>
        <strain evidence="2">CGMCC 1.15725</strain>
    </source>
</reference>
<evidence type="ECO:0000313" key="2">
    <source>
        <dbReference type="EMBL" id="GGF26775.1"/>
    </source>
</evidence>
<name>A0A8J3E4F1_9PROT</name>
<dbReference type="SUPFAM" id="SSF88874">
    <property type="entry name" value="Receptor-binding domain of short tail fibre protein gp12"/>
    <property type="match status" value="1"/>
</dbReference>
<organism evidence="2 3">
    <name type="scientific">Aliidongia dinghuensis</name>
    <dbReference type="NCBI Taxonomy" id="1867774"/>
    <lineage>
        <taxon>Bacteria</taxon>
        <taxon>Pseudomonadati</taxon>
        <taxon>Pseudomonadota</taxon>
        <taxon>Alphaproteobacteria</taxon>
        <taxon>Rhodospirillales</taxon>
        <taxon>Dongiaceae</taxon>
        <taxon>Aliidongia</taxon>
    </lineage>
</organism>
<dbReference type="AlphaFoldDB" id="A0A8J3E4F1"/>